<feature type="non-terminal residue" evidence="3">
    <location>
        <position position="1"/>
    </location>
</feature>
<feature type="region of interest" description="Disordered" evidence="1">
    <location>
        <begin position="1"/>
        <end position="41"/>
    </location>
</feature>
<reference evidence="3 4" key="1">
    <citation type="submission" date="2019-09" db="EMBL/GenBank/DDBJ databases">
        <title>Bird 10,000 Genomes (B10K) Project - Family phase.</title>
        <authorList>
            <person name="Zhang G."/>
        </authorList>
    </citation>
    <scope>NUCLEOTIDE SEQUENCE [LARGE SCALE GENOMIC DNA]</scope>
    <source>
        <strain evidence="3">B10K-DU-002-07</strain>
        <tissue evidence="3">Muscle</tissue>
    </source>
</reference>
<dbReference type="GO" id="GO:0007155">
    <property type="term" value="P:cell adhesion"/>
    <property type="evidence" value="ECO:0007669"/>
    <property type="project" value="InterPro"/>
</dbReference>
<dbReference type="Proteomes" id="UP000564466">
    <property type="component" value="Unassembled WGS sequence"/>
</dbReference>
<gene>
    <name evidence="3" type="primary">Icam1</name>
    <name evidence="3" type="ORF">OXYCRI_R15299</name>
</gene>
<organism evidence="3 4">
    <name type="scientific">Oxyruncus cristatus</name>
    <name type="common">sharpbill</name>
    <dbReference type="NCBI Taxonomy" id="114331"/>
    <lineage>
        <taxon>Eukaryota</taxon>
        <taxon>Metazoa</taxon>
        <taxon>Chordata</taxon>
        <taxon>Craniata</taxon>
        <taxon>Vertebrata</taxon>
        <taxon>Euteleostomi</taxon>
        <taxon>Archelosauria</taxon>
        <taxon>Archosauria</taxon>
        <taxon>Dinosauria</taxon>
        <taxon>Saurischia</taxon>
        <taxon>Theropoda</taxon>
        <taxon>Coelurosauria</taxon>
        <taxon>Aves</taxon>
        <taxon>Neognathae</taxon>
        <taxon>Neoaves</taxon>
        <taxon>Telluraves</taxon>
        <taxon>Australaves</taxon>
        <taxon>Passeriformes</taxon>
        <taxon>Cotingidae</taxon>
        <taxon>Oxyruncus</taxon>
    </lineage>
</organism>
<dbReference type="InterPro" id="IPR013783">
    <property type="entry name" value="Ig-like_fold"/>
</dbReference>
<dbReference type="Pfam" id="PF07679">
    <property type="entry name" value="I-set"/>
    <property type="match status" value="1"/>
</dbReference>
<name>A0A7L0ZKK6_9PASS</name>
<dbReference type="SUPFAM" id="SSF48726">
    <property type="entry name" value="Immunoglobulin"/>
    <property type="match status" value="1"/>
</dbReference>
<evidence type="ECO:0000313" key="4">
    <source>
        <dbReference type="Proteomes" id="UP000564466"/>
    </source>
</evidence>
<dbReference type="InterPro" id="IPR047012">
    <property type="entry name" value="ICAM_VCAM"/>
</dbReference>
<keyword evidence="4" id="KW-1185">Reference proteome</keyword>
<dbReference type="InterPro" id="IPR036179">
    <property type="entry name" value="Ig-like_dom_sf"/>
</dbReference>
<accession>A0A7L0ZKK6</accession>
<dbReference type="AlphaFoldDB" id="A0A7L0ZKK6"/>
<feature type="non-terminal residue" evidence="3">
    <location>
        <position position="89"/>
    </location>
</feature>
<dbReference type="PROSITE" id="PS50835">
    <property type="entry name" value="IG_LIKE"/>
    <property type="match status" value="1"/>
</dbReference>
<dbReference type="PANTHER" id="PTHR13771">
    <property type="entry name" value="INTERCELLULAR ADHESION MOLECULE"/>
    <property type="match status" value="1"/>
</dbReference>
<feature type="domain" description="Ig-like" evidence="2">
    <location>
        <begin position="1"/>
        <end position="71"/>
    </location>
</feature>
<evidence type="ECO:0000256" key="1">
    <source>
        <dbReference type="SAM" id="MobiDB-lite"/>
    </source>
</evidence>
<proteinExistence type="predicted"/>
<dbReference type="InterPro" id="IPR013098">
    <property type="entry name" value="Ig_I-set"/>
</dbReference>
<dbReference type="GO" id="GO:0005178">
    <property type="term" value="F:integrin binding"/>
    <property type="evidence" value="ECO:0007669"/>
    <property type="project" value="InterPro"/>
</dbReference>
<evidence type="ECO:0000313" key="3">
    <source>
        <dbReference type="EMBL" id="NXM28920.1"/>
    </source>
</evidence>
<protein>
    <submittedName>
        <fullName evidence="3">ICAM1 protein</fullName>
    </submittedName>
</protein>
<dbReference type="GO" id="GO:0005886">
    <property type="term" value="C:plasma membrane"/>
    <property type="evidence" value="ECO:0007669"/>
    <property type="project" value="TreeGrafter"/>
</dbReference>
<dbReference type="EMBL" id="VXAY01003076">
    <property type="protein sequence ID" value="NXM28920.1"/>
    <property type="molecule type" value="Genomic_DNA"/>
</dbReference>
<comment type="caution">
    <text evidence="3">The sequence shown here is derived from an EMBL/GenBank/DDBJ whole genome shotgun (WGS) entry which is preliminary data.</text>
</comment>
<dbReference type="InterPro" id="IPR007110">
    <property type="entry name" value="Ig-like_dom"/>
</dbReference>
<sequence length="89" mass="9583">LECRAEGDPPPSTRCTRPGDTPPHRGGTRDTPRGGPTRVRGTRVVSRADAGHYVCRATNRHGVATRDVVVTVECEWGREECDGVGVRGC</sequence>
<evidence type="ECO:0000259" key="2">
    <source>
        <dbReference type="PROSITE" id="PS50835"/>
    </source>
</evidence>
<dbReference type="PANTHER" id="PTHR13771:SF9">
    <property type="entry name" value="INTERCELLULAR ADHESION MOLECULE 5"/>
    <property type="match status" value="1"/>
</dbReference>
<dbReference type="Gene3D" id="2.60.40.10">
    <property type="entry name" value="Immunoglobulins"/>
    <property type="match status" value="1"/>
</dbReference>